<gene>
    <name evidence="4" type="ORF">GOODEAATRI_017866</name>
</gene>
<name>A0ABV0PEZ6_9TELE</name>
<evidence type="ECO:0000256" key="2">
    <source>
        <dbReference type="SAM" id="Phobius"/>
    </source>
</evidence>
<dbReference type="Pfam" id="PF23735">
    <property type="entry name" value="KIF9"/>
    <property type="match status" value="1"/>
</dbReference>
<evidence type="ECO:0000256" key="1">
    <source>
        <dbReference type="SAM" id="Coils"/>
    </source>
</evidence>
<keyword evidence="2" id="KW-0812">Transmembrane</keyword>
<feature type="domain" description="Kinesin-like protein KIF6/9 C-terminal" evidence="3">
    <location>
        <begin position="77"/>
        <end position="146"/>
    </location>
</feature>
<feature type="transmembrane region" description="Helical" evidence="2">
    <location>
        <begin position="12"/>
        <end position="29"/>
    </location>
</feature>
<keyword evidence="5" id="KW-1185">Reference proteome</keyword>
<feature type="coiled-coil region" evidence="1">
    <location>
        <begin position="93"/>
        <end position="130"/>
    </location>
</feature>
<dbReference type="EMBL" id="JAHRIO010071447">
    <property type="protein sequence ID" value="MEQ2182034.1"/>
    <property type="molecule type" value="Genomic_DNA"/>
</dbReference>
<reference evidence="4 5" key="1">
    <citation type="submission" date="2021-06" db="EMBL/GenBank/DDBJ databases">
        <authorList>
            <person name="Palmer J.M."/>
        </authorList>
    </citation>
    <scope>NUCLEOTIDE SEQUENCE [LARGE SCALE GENOMIC DNA]</scope>
    <source>
        <strain evidence="4 5">GA_2019</strain>
        <tissue evidence="4">Muscle</tissue>
    </source>
</reference>
<protein>
    <recommendedName>
        <fullName evidence="3">Kinesin-like protein KIF6/9 C-terminal domain-containing protein</fullName>
    </recommendedName>
</protein>
<comment type="caution">
    <text evidence="4">The sequence shown here is derived from an EMBL/GenBank/DDBJ whole genome shotgun (WGS) entry which is preliminary data.</text>
</comment>
<dbReference type="InterPro" id="IPR056524">
    <property type="entry name" value="KIF6/9_C"/>
</dbReference>
<keyword evidence="2" id="KW-1133">Transmembrane helix</keyword>
<accession>A0ABV0PEZ6</accession>
<dbReference type="Proteomes" id="UP001476798">
    <property type="component" value="Unassembled WGS sequence"/>
</dbReference>
<feature type="non-terminal residue" evidence="4">
    <location>
        <position position="147"/>
    </location>
</feature>
<sequence>MRKSGHEANKHLPPVLTSTAFLVILCFSIRDNFIAAKFMLSMTKGTFTYSTCASFWMQMSKYLHVFKLNYNIVVAENHAQDEEEFDPMEAHLCKQIKQEKVTYKNTIDRLKALRTEIEHLQLLLERVKVKIQKDFQKWWSQEASNLQ</sequence>
<organism evidence="4 5">
    <name type="scientific">Goodea atripinnis</name>
    <dbReference type="NCBI Taxonomy" id="208336"/>
    <lineage>
        <taxon>Eukaryota</taxon>
        <taxon>Metazoa</taxon>
        <taxon>Chordata</taxon>
        <taxon>Craniata</taxon>
        <taxon>Vertebrata</taxon>
        <taxon>Euteleostomi</taxon>
        <taxon>Actinopterygii</taxon>
        <taxon>Neopterygii</taxon>
        <taxon>Teleostei</taxon>
        <taxon>Neoteleostei</taxon>
        <taxon>Acanthomorphata</taxon>
        <taxon>Ovalentaria</taxon>
        <taxon>Atherinomorphae</taxon>
        <taxon>Cyprinodontiformes</taxon>
        <taxon>Goodeidae</taxon>
        <taxon>Goodea</taxon>
    </lineage>
</organism>
<proteinExistence type="predicted"/>
<evidence type="ECO:0000313" key="5">
    <source>
        <dbReference type="Proteomes" id="UP001476798"/>
    </source>
</evidence>
<keyword evidence="1" id="KW-0175">Coiled coil</keyword>
<evidence type="ECO:0000259" key="3">
    <source>
        <dbReference type="Pfam" id="PF23735"/>
    </source>
</evidence>
<evidence type="ECO:0000313" key="4">
    <source>
        <dbReference type="EMBL" id="MEQ2182034.1"/>
    </source>
</evidence>
<keyword evidence="2" id="KW-0472">Membrane</keyword>